<name>A0ACB9RC70_9MYRT</name>
<accession>A0ACB9RC70</accession>
<keyword evidence="2" id="KW-1185">Reference proteome</keyword>
<evidence type="ECO:0000313" key="1">
    <source>
        <dbReference type="EMBL" id="KAI4376726.1"/>
    </source>
</evidence>
<protein>
    <submittedName>
        <fullName evidence="1">Uncharacterized protein</fullName>
    </submittedName>
</protein>
<comment type="caution">
    <text evidence="1">The sequence shown here is derived from an EMBL/GenBank/DDBJ whole genome shotgun (WGS) entry which is preliminary data.</text>
</comment>
<proteinExistence type="predicted"/>
<organism evidence="1 2">
    <name type="scientific">Melastoma candidum</name>
    <dbReference type="NCBI Taxonomy" id="119954"/>
    <lineage>
        <taxon>Eukaryota</taxon>
        <taxon>Viridiplantae</taxon>
        <taxon>Streptophyta</taxon>
        <taxon>Embryophyta</taxon>
        <taxon>Tracheophyta</taxon>
        <taxon>Spermatophyta</taxon>
        <taxon>Magnoliopsida</taxon>
        <taxon>eudicotyledons</taxon>
        <taxon>Gunneridae</taxon>
        <taxon>Pentapetalae</taxon>
        <taxon>rosids</taxon>
        <taxon>malvids</taxon>
        <taxon>Myrtales</taxon>
        <taxon>Melastomataceae</taxon>
        <taxon>Melastomatoideae</taxon>
        <taxon>Melastomateae</taxon>
        <taxon>Melastoma</taxon>
    </lineage>
</organism>
<reference evidence="2" key="1">
    <citation type="journal article" date="2023" name="Front. Plant Sci.">
        <title>Chromosomal-level genome assembly of Melastoma candidum provides insights into trichome evolution.</title>
        <authorList>
            <person name="Zhong Y."/>
            <person name="Wu W."/>
            <person name="Sun C."/>
            <person name="Zou P."/>
            <person name="Liu Y."/>
            <person name="Dai S."/>
            <person name="Zhou R."/>
        </authorList>
    </citation>
    <scope>NUCLEOTIDE SEQUENCE [LARGE SCALE GENOMIC DNA]</scope>
</reference>
<dbReference type="EMBL" id="CM042883">
    <property type="protein sequence ID" value="KAI4376726.1"/>
    <property type="molecule type" value="Genomic_DNA"/>
</dbReference>
<evidence type="ECO:0000313" key="2">
    <source>
        <dbReference type="Proteomes" id="UP001057402"/>
    </source>
</evidence>
<dbReference type="Proteomes" id="UP001057402">
    <property type="component" value="Chromosome 4"/>
</dbReference>
<sequence length="125" mass="13625">MFSFVKVKCSAGDGEPLKVMISGATASWKGTLCDLTGKKFGLVHISTGDLLRVEVAARTEIGHKAKDFMTAGKLVPDEIVTAMATARLSFQDVKEKGWLLDGYPRIFAQSQSLEKGNIRQIFTLC</sequence>
<gene>
    <name evidence="1" type="ORF">MLD38_014454</name>
</gene>